<sequence>MGAHFQPRRASSHRIASHIHPDKFPLLRRTRSGWVGTLLAAIDTMSTSRRTNLLKTYSRRRNSAAAPRLASARPSSTLVGPSTPSRGTTPPKTRLSHTAAKVAKKPETPRNSKTARTARPEERVASTSAKRSAALESTDYDQDDEITGLKFRRSTRRVLFITHRPADASQRLVPERIIQTKTPSKLYAYWSSFGRPREATLGTGFFHIFDIVGQDAARGLRVQWEGYGTSDAETTWEPVEKVRSSNPALLRRHLGRQGIGEISLHRDVRTQNHQE</sequence>
<gene>
    <name evidence="3" type="ORF">CT0861_03035</name>
</gene>
<evidence type="ECO:0000256" key="1">
    <source>
        <dbReference type="SAM" id="MobiDB-lite"/>
    </source>
</evidence>
<dbReference type="Proteomes" id="UP000076552">
    <property type="component" value="Unassembled WGS sequence"/>
</dbReference>
<comment type="caution">
    <text evidence="3">The sequence shown here is derived from an EMBL/GenBank/DDBJ whole genome shotgun (WGS) entry which is preliminary data.</text>
</comment>
<dbReference type="EMBL" id="LFIV01000006">
    <property type="protein sequence ID" value="KZL77749.1"/>
    <property type="molecule type" value="Genomic_DNA"/>
</dbReference>
<dbReference type="AlphaFoldDB" id="A0A166YJU8"/>
<proteinExistence type="predicted"/>
<feature type="domain" description="Chromo" evidence="2">
    <location>
        <begin position="172"/>
        <end position="250"/>
    </location>
</feature>
<keyword evidence="4" id="KW-1185">Reference proteome</keyword>
<dbReference type="PROSITE" id="PS50013">
    <property type="entry name" value="CHROMO_2"/>
    <property type="match status" value="1"/>
</dbReference>
<dbReference type="InterPro" id="IPR000953">
    <property type="entry name" value="Chromo/chromo_shadow_dom"/>
</dbReference>
<evidence type="ECO:0000259" key="2">
    <source>
        <dbReference type="PROSITE" id="PS50013"/>
    </source>
</evidence>
<protein>
    <recommendedName>
        <fullName evidence="2">Chromo domain-containing protein</fullName>
    </recommendedName>
</protein>
<accession>A0A166YJU8</accession>
<name>A0A166YJU8_9PEZI</name>
<feature type="region of interest" description="Disordered" evidence="1">
    <location>
        <begin position="55"/>
        <end position="139"/>
    </location>
</feature>
<evidence type="ECO:0000313" key="3">
    <source>
        <dbReference type="EMBL" id="KZL77749.1"/>
    </source>
</evidence>
<feature type="compositionally biased region" description="Low complexity" evidence="1">
    <location>
        <begin position="63"/>
        <end position="93"/>
    </location>
</feature>
<organism evidence="3 4">
    <name type="scientific">Colletotrichum tofieldiae</name>
    <dbReference type="NCBI Taxonomy" id="708197"/>
    <lineage>
        <taxon>Eukaryota</taxon>
        <taxon>Fungi</taxon>
        <taxon>Dikarya</taxon>
        <taxon>Ascomycota</taxon>
        <taxon>Pezizomycotina</taxon>
        <taxon>Sordariomycetes</taxon>
        <taxon>Hypocreomycetidae</taxon>
        <taxon>Glomerellales</taxon>
        <taxon>Glomerellaceae</taxon>
        <taxon>Colletotrichum</taxon>
        <taxon>Colletotrichum spaethianum species complex</taxon>
    </lineage>
</organism>
<evidence type="ECO:0000313" key="4">
    <source>
        <dbReference type="Proteomes" id="UP000076552"/>
    </source>
</evidence>
<reference evidence="3 4" key="1">
    <citation type="submission" date="2015-06" db="EMBL/GenBank/DDBJ databases">
        <title>Survival trade-offs in plant roots during colonization by closely related pathogenic and mutualistic fungi.</title>
        <authorList>
            <person name="Hacquard S."/>
            <person name="Kracher B."/>
            <person name="Hiruma K."/>
            <person name="Weinman A."/>
            <person name="Muench P."/>
            <person name="Garrido Oter R."/>
            <person name="Ver Loren van Themaat E."/>
            <person name="Dallerey J.-F."/>
            <person name="Damm U."/>
            <person name="Henrissat B."/>
            <person name="Lespinet O."/>
            <person name="Thon M."/>
            <person name="Kemen E."/>
            <person name="McHardy A.C."/>
            <person name="Schulze-Lefert P."/>
            <person name="O'Connell R.J."/>
        </authorList>
    </citation>
    <scope>NUCLEOTIDE SEQUENCE [LARGE SCALE GENOMIC DNA]</scope>
    <source>
        <strain evidence="3 4">0861</strain>
    </source>
</reference>